<dbReference type="PANTHER" id="PTHR11214">
    <property type="entry name" value="BETA-1,3-N-ACETYLGLUCOSAMINYLTRANSFERASE"/>
    <property type="match status" value="1"/>
</dbReference>
<evidence type="ECO:0000256" key="1">
    <source>
        <dbReference type="ARBA" id="ARBA00001936"/>
    </source>
</evidence>
<evidence type="ECO:0000256" key="4">
    <source>
        <dbReference type="ARBA" id="ARBA00005093"/>
    </source>
</evidence>
<dbReference type="GO" id="GO:0006493">
    <property type="term" value="P:protein O-linked glycosylation"/>
    <property type="evidence" value="ECO:0007669"/>
    <property type="project" value="TreeGrafter"/>
</dbReference>
<comment type="catalytic activity">
    <reaction evidence="15">
        <text>3-O-(beta-D-galactosyl-(1-&gt;4)-beta-D-xylosyl)-L-seryl-[protein] + UDP-alpha-D-galactose = 3-O-(beta-D-galactosyl-(1-&gt;3)-beta-D-galactosyl-(1-&gt;4)-beta-D-xylosyl)-L-seryl-[protein] + UDP + H(+)</text>
        <dbReference type="Rhea" id="RHEA:11780"/>
        <dbReference type="Rhea" id="RHEA-COMP:12570"/>
        <dbReference type="Rhea" id="RHEA-COMP:12571"/>
        <dbReference type="ChEBI" id="CHEBI:15378"/>
        <dbReference type="ChEBI" id="CHEBI:58223"/>
        <dbReference type="ChEBI" id="CHEBI:66914"/>
        <dbReference type="ChEBI" id="CHEBI:132088"/>
        <dbReference type="ChEBI" id="CHEBI:132090"/>
        <dbReference type="EC" id="2.4.1.134"/>
    </reaction>
    <physiologicalReaction direction="left-to-right" evidence="15">
        <dbReference type="Rhea" id="RHEA:11781"/>
    </physiologicalReaction>
</comment>
<dbReference type="GO" id="GO:0000139">
    <property type="term" value="C:Golgi membrane"/>
    <property type="evidence" value="ECO:0007669"/>
    <property type="project" value="UniProtKB-SubCell"/>
</dbReference>
<dbReference type="GeneID" id="109464793"/>
<keyword evidence="8" id="KW-0812">Transmembrane</keyword>
<evidence type="ECO:0000256" key="17">
    <source>
        <dbReference type="RuleBase" id="RU363063"/>
    </source>
</evidence>
<dbReference type="KEGG" id="bbel:109464793"/>
<evidence type="ECO:0000256" key="13">
    <source>
        <dbReference type="ARBA" id="ARBA00023180"/>
    </source>
</evidence>
<keyword evidence="14" id="KW-0464">Manganese</keyword>
<name>A0A6P4XLH0_BRABE</name>
<gene>
    <name evidence="19" type="primary">LOC109464793</name>
</gene>
<keyword evidence="18" id="KW-1185">Reference proteome</keyword>
<keyword evidence="9" id="KW-0735">Signal-anchor</keyword>
<evidence type="ECO:0000313" key="18">
    <source>
        <dbReference type="Proteomes" id="UP000515135"/>
    </source>
</evidence>
<comment type="pathway">
    <text evidence="3">Glycan metabolism; chondroitin sulfate biosynthesis.</text>
</comment>
<keyword evidence="6 17" id="KW-0328">Glycosyltransferase</keyword>
<organism evidence="18 19">
    <name type="scientific">Branchiostoma belcheri</name>
    <name type="common">Amphioxus</name>
    <dbReference type="NCBI Taxonomy" id="7741"/>
    <lineage>
        <taxon>Eukaryota</taxon>
        <taxon>Metazoa</taxon>
        <taxon>Chordata</taxon>
        <taxon>Cephalochordata</taxon>
        <taxon>Leptocardii</taxon>
        <taxon>Amphioxiformes</taxon>
        <taxon>Branchiostomatidae</taxon>
        <taxon>Branchiostoma</taxon>
    </lineage>
</organism>
<evidence type="ECO:0000256" key="6">
    <source>
        <dbReference type="ARBA" id="ARBA00022676"/>
    </source>
</evidence>
<keyword evidence="11 17" id="KW-0333">Golgi apparatus</keyword>
<keyword evidence="13" id="KW-0325">Glycoprotein</keyword>
<dbReference type="EC" id="2.4.1.-" evidence="17"/>
<protein>
    <recommendedName>
        <fullName evidence="17">Hexosyltransferase</fullName>
        <ecNumber evidence="17">2.4.1.-</ecNumber>
    </recommendedName>
</protein>
<keyword evidence="7" id="KW-0808">Transferase</keyword>
<dbReference type="Gene3D" id="3.90.550.50">
    <property type="match status" value="1"/>
</dbReference>
<dbReference type="OrthoDB" id="1158011at2759"/>
<evidence type="ECO:0000256" key="14">
    <source>
        <dbReference type="ARBA" id="ARBA00023211"/>
    </source>
</evidence>
<dbReference type="GO" id="GO:0005797">
    <property type="term" value="C:Golgi medial cisterna"/>
    <property type="evidence" value="ECO:0007669"/>
    <property type="project" value="UniProtKB-ARBA"/>
</dbReference>
<comment type="similarity">
    <text evidence="5 17">Belongs to the glycosyltransferase 31 family.</text>
</comment>
<reference evidence="19" key="1">
    <citation type="submission" date="2025-08" db="UniProtKB">
        <authorList>
            <consortium name="RefSeq"/>
        </authorList>
    </citation>
    <scope>IDENTIFICATION</scope>
    <source>
        <tissue evidence="19">Gonad</tissue>
    </source>
</reference>
<dbReference type="GO" id="GO:0006024">
    <property type="term" value="P:glycosaminoglycan biosynthetic process"/>
    <property type="evidence" value="ECO:0007669"/>
    <property type="project" value="UniProtKB-ARBA"/>
</dbReference>
<dbReference type="RefSeq" id="XP_019617430.1">
    <property type="nucleotide sequence ID" value="XM_019761871.1"/>
</dbReference>
<accession>A0A6P4XLH0</accession>
<comment type="function">
    <text evidence="16">Beta-1,3-galactosyltransferase that transfers galactose from UDP-galactose to substrates with a terminal beta-linked galactose residue. Has a preference for galactose-beta-1,4-xylose that is found in the linker region of glycosaminoglycans, such as heparan sulfate and chondroitin sulfate. Has no activity towards substrates with terminal glucosamine or galactosamine residues.</text>
</comment>
<dbReference type="AlphaFoldDB" id="A0A6P4XLH0"/>
<evidence type="ECO:0000256" key="9">
    <source>
        <dbReference type="ARBA" id="ARBA00022968"/>
    </source>
</evidence>
<dbReference type="FunFam" id="3.90.550.50:FF:000018">
    <property type="entry name" value="Hexosyltransferase"/>
    <property type="match status" value="1"/>
</dbReference>
<comment type="pathway">
    <text evidence="4">Glycan metabolism; heparan sulfate biosynthesis.</text>
</comment>
<evidence type="ECO:0000256" key="3">
    <source>
        <dbReference type="ARBA" id="ARBA00004840"/>
    </source>
</evidence>
<evidence type="ECO:0000256" key="2">
    <source>
        <dbReference type="ARBA" id="ARBA00004323"/>
    </source>
</evidence>
<sequence length="360" mass="41703">MSTNSEVLPANMCTRLSRRLMPLLLAMLLFVLYIATQAVLKCQASNQPHGTLGIRRLRGIYGNEVIRKLGGISVNEVIEEKSVTTSSKRLKAFLVILIPTGPKYVWRRNTLRETWFKLADENVIQRFVIGMKSLDKNATDLLVEENKEHGDLVFLWDFSDSYGGLAAKVLKTFQWLDENVDFQYVLKTDDDTFVRTELLQKELKERDVQTKLFWGFFSGKSPVHKEGIYEEKDWFLCDTYLPYAFGGGYILSADLAHFIARNAHWLKPYKSEDVSMGAWLSPLDVFRVHDPRFNSEHESRGCMDDYLINHKVYDEGMKAQYKQVIETGRLCPKEVLKRRSYIYNWNVPPSQCCNRSWGII</sequence>
<dbReference type="InterPro" id="IPR002659">
    <property type="entry name" value="Glyco_trans_31"/>
</dbReference>
<keyword evidence="12" id="KW-0472">Membrane</keyword>
<evidence type="ECO:0000256" key="15">
    <source>
        <dbReference type="ARBA" id="ARBA00050105"/>
    </source>
</evidence>
<proteinExistence type="inferred from homology"/>
<evidence type="ECO:0000256" key="8">
    <source>
        <dbReference type="ARBA" id="ARBA00022692"/>
    </source>
</evidence>
<dbReference type="PANTHER" id="PTHR11214:SF3">
    <property type="entry name" value="BETA-1,3-GALACTOSYLTRANSFERASE 6"/>
    <property type="match status" value="1"/>
</dbReference>
<dbReference type="GO" id="GO:0047220">
    <property type="term" value="F:galactosylxylosylprotein 3-beta-galactosyltransferase activity"/>
    <property type="evidence" value="ECO:0007669"/>
    <property type="project" value="UniProtKB-EC"/>
</dbReference>
<evidence type="ECO:0000256" key="12">
    <source>
        <dbReference type="ARBA" id="ARBA00023136"/>
    </source>
</evidence>
<evidence type="ECO:0000256" key="11">
    <source>
        <dbReference type="ARBA" id="ARBA00023034"/>
    </source>
</evidence>
<evidence type="ECO:0000256" key="7">
    <source>
        <dbReference type="ARBA" id="ARBA00022679"/>
    </source>
</evidence>
<evidence type="ECO:0000313" key="19">
    <source>
        <dbReference type="RefSeq" id="XP_019617430.1"/>
    </source>
</evidence>
<evidence type="ECO:0000256" key="16">
    <source>
        <dbReference type="ARBA" id="ARBA00059399"/>
    </source>
</evidence>
<dbReference type="Pfam" id="PF01762">
    <property type="entry name" value="Galactosyl_T"/>
    <property type="match status" value="1"/>
</dbReference>
<dbReference type="Proteomes" id="UP000515135">
    <property type="component" value="Unplaced"/>
</dbReference>
<evidence type="ECO:0000256" key="5">
    <source>
        <dbReference type="ARBA" id="ARBA00008661"/>
    </source>
</evidence>
<evidence type="ECO:0000256" key="10">
    <source>
        <dbReference type="ARBA" id="ARBA00022989"/>
    </source>
</evidence>
<comment type="subcellular location">
    <subcellularLocation>
        <location evidence="2 17">Golgi apparatus membrane</location>
        <topology evidence="2 17">Single-pass type II membrane protein</topology>
    </subcellularLocation>
</comment>
<keyword evidence="10" id="KW-1133">Transmembrane helix</keyword>
<comment type="cofactor">
    <cofactor evidence="1">
        <name>Mn(2+)</name>
        <dbReference type="ChEBI" id="CHEBI:29035"/>
    </cofactor>
</comment>